<keyword evidence="2" id="KW-0479">Metal-binding</keyword>
<evidence type="ECO:0000256" key="3">
    <source>
        <dbReference type="ARBA" id="ARBA00023004"/>
    </source>
</evidence>
<keyword evidence="3" id="KW-0408">Iron</keyword>
<sequence length="113" mass="12325">MKADPLLKLDHFPDDGLAEVEAVVDGDAESLLLFRDGDRVRAWFNICPHAGRRLDWSPGRFLRSKDGLLVCAAHGASFELGRGECVAGPCRGEHLREVAVEVRDGAVWLTAGD</sequence>
<dbReference type="PANTHER" id="PTHR40261">
    <property type="match status" value="1"/>
</dbReference>
<evidence type="ECO:0000256" key="2">
    <source>
        <dbReference type="ARBA" id="ARBA00022723"/>
    </source>
</evidence>
<dbReference type="PROSITE" id="PS51296">
    <property type="entry name" value="RIESKE"/>
    <property type="match status" value="1"/>
</dbReference>
<dbReference type="PANTHER" id="PTHR40261:SF1">
    <property type="entry name" value="RIESKE DOMAIN-CONTAINING PROTEIN"/>
    <property type="match status" value="1"/>
</dbReference>
<evidence type="ECO:0000313" key="7">
    <source>
        <dbReference type="Proteomes" id="UP001430796"/>
    </source>
</evidence>
<dbReference type="Pfam" id="PF00355">
    <property type="entry name" value="Rieske"/>
    <property type="match status" value="1"/>
</dbReference>
<reference evidence="6" key="2">
    <citation type="submission" date="2022-01" db="EMBL/GenBank/DDBJ databases">
        <authorList>
            <person name="Zhou L.Y."/>
        </authorList>
    </citation>
    <scope>NUCLEOTIDE SEQUENCE</scope>
    <source>
        <strain evidence="6">TLK-CK17</strain>
    </source>
</reference>
<evidence type="ECO:0000256" key="4">
    <source>
        <dbReference type="ARBA" id="ARBA00023014"/>
    </source>
</evidence>
<feature type="domain" description="Rieske" evidence="5">
    <location>
        <begin position="7"/>
        <end position="109"/>
    </location>
</feature>
<evidence type="ECO:0000313" key="6">
    <source>
        <dbReference type="EMBL" id="MCF7223391.1"/>
    </source>
</evidence>
<proteinExistence type="predicted"/>
<dbReference type="Gene3D" id="2.102.10.10">
    <property type="entry name" value="Rieske [2Fe-2S] iron-sulphur domain"/>
    <property type="match status" value="1"/>
</dbReference>
<dbReference type="InterPro" id="IPR017941">
    <property type="entry name" value="Rieske_2Fe-2S"/>
</dbReference>
<dbReference type="InterPro" id="IPR036922">
    <property type="entry name" value="Rieske_2Fe-2S_sf"/>
</dbReference>
<keyword evidence="7" id="KW-1185">Reference proteome</keyword>
<dbReference type="SUPFAM" id="SSF50022">
    <property type="entry name" value="ISP domain"/>
    <property type="match status" value="1"/>
</dbReference>
<keyword evidence="1" id="KW-0001">2Fe-2S</keyword>
<protein>
    <submittedName>
        <fullName evidence="6">Rieske 2Fe-2S domain-containing protein</fullName>
    </submittedName>
</protein>
<dbReference type="Proteomes" id="UP001430796">
    <property type="component" value="Unassembled WGS sequence"/>
</dbReference>
<gene>
    <name evidence="6" type="ORF">L3V18_16575</name>
</gene>
<name>A0ABS9HXW0_9GAMM</name>
<accession>A0ABS9HXW0</accession>
<evidence type="ECO:0000256" key="1">
    <source>
        <dbReference type="ARBA" id="ARBA00022714"/>
    </source>
</evidence>
<evidence type="ECO:0000259" key="5">
    <source>
        <dbReference type="PROSITE" id="PS51296"/>
    </source>
</evidence>
<keyword evidence="4" id="KW-0411">Iron-sulfur</keyword>
<dbReference type="RefSeq" id="WP_237056380.1">
    <property type="nucleotide sequence ID" value="NZ_JAKJPO010000015.1"/>
</dbReference>
<dbReference type="EMBL" id="JAKJPO010000015">
    <property type="protein sequence ID" value="MCF7223391.1"/>
    <property type="molecule type" value="Genomic_DNA"/>
</dbReference>
<dbReference type="CDD" id="cd03467">
    <property type="entry name" value="Rieske"/>
    <property type="match status" value="1"/>
</dbReference>
<comment type="caution">
    <text evidence="6">The sequence shown here is derived from an EMBL/GenBank/DDBJ whole genome shotgun (WGS) entry which is preliminary data.</text>
</comment>
<reference evidence="6" key="1">
    <citation type="submission" date="2022-01" db="EMBL/GenBank/DDBJ databases">
        <title>Lysobacter chinensis sp. nov., a bacterium isolated from cow dung compost.</title>
        <authorList>
            <person name="Liu Y."/>
        </authorList>
    </citation>
    <scope>NUCLEOTIDE SEQUENCE</scope>
    <source>
        <strain evidence="6">TLK-CK17</strain>
    </source>
</reference>
<organism evidence="6 7">
    <name type="scientific">Marilutibacter chinensis</name>
    <dbReference type="NCBI Taxonomy" id="2912247"/>
    <lineage>
        <taxon>Bacteria</taxon>
        <taxon>Pseudomonadati</taxon>
        <taxon>Pseudomonadota</taxon>
        <taxon>Gammaproteobacteria</taxon>
        <taxon>Lysobacterales</taxon>
        <taxon>Lysobacteraceae</taxon>
        <taxon>Marilutibacter</taxon>
    </lineage>
</organism>